<sequence length="218" mass="24701">MSEVKTVLPELSFEDGVAKNFTDLRALIDGVQVEPITNKISAQSMAALKKNMAFVSDSIKKAIKQDVKNYEKSLIENNGTLIAIKDTADAIKDDITENQNTYNVSRLKELEVVLKKEVDERNQNYHLKQPITIKAEWLKISNFTATGKPTGALTKLLNLEFIAAQARENEKPKLTEIEVYKLKVKQVFAELFDQFDSDEIYSGKDLRQALADKKYQLD</sequence>
<evidence type="ECO:0000313" key="1">
    <source>
        <dbReference type="EMBL" id="MCT8389558.1"/>
    </source>
</evidence>
<keyword evidence="2" id="KW-1185">Reference proteome</keyword>
<reference evidence="1 2" key="1">
    <citation type="submission" date="2018-08" db="EMBL/GenBank/DDBJ databases">
        <title>Draft genome sequences of Leuconostoc spp. and Weissella spp. with biocontrol potential.</title>
        <authorList>
            <person name="Lo R."/>
            <person name="Ho V.T.T."/>
            <person name="Turner M.S."/>
        </authorList>
    </citation>
    <scope>NUCLEOTIDE SEQUENCE [LARGE SCALE GENOMIC DNA]</scope>
    <source>
        <strain evidence="1 2">733</strain>
    </source>
</reference>
<evidence type="ECO:0000313" key="2">
    <source>
        <dbReference type="Proteomes" id="UP001525857"/>
    </source>
</evidence>
<proteinExistence type="predicted"/>
<comment type="caution">
    <text evidence="1">The sequence shown here is derived from an EMBL/GenBank/DDBJ whole genome shotgun (WGS) entry which is preliminary data.</text>
</comment>
<dbReference type="Proteomes" id="UP001525857">
    <property type="component" value="Unassembled WGS sequence"/>
</dbReference>
<dbReference type="EMBL" id="QVOV01000008">
    <property type="protein sequence ID" value="MCT8389558.1"/>
    <property type="molecule type" value="Genomic_DNA"/>
</dbReference>
<protein>
    <recommendedName>
        <fullName evidence="3">DUF1351 domain-containing protein</fullName>
    </recommendedName>
</protein>
<dbReference type="RefSeq" id="WP_261657080.1">
    <property type="nucleotide sequence ID" value="NZ_QVOV01000008.1"/>
</dbReference>
<evidence type="ECO:0008006" key="3">
    <source>
        <dbReference type="Google" id="ProtNLM"/>
    </source>
</evidence>
<name>A0ABT2NW10_9LACO</name>
<organism evidence="1 2">
    <name type="scientific">Leuconostoc holzapfelii</name>
    <dbReference type="NCBI Taxonomy" id="434464"/>
    <lineage>
        <taxon>Bacteria</taxon>
        <taxon>Bacillati</taxon>
        <taxon>Bacillota</taxon>
        <taxon>Bacilli</taxon>
        <taxon>Lactobacillales</taxon>
        <taxon>Lactobacillaceae</taxon>
        <taxon>Leuconostoc</taxon>
    </lineage>
</organism>
<accession>A0ABT2NW10</accession>
<gene>
    <name evidence="1" type="ORF">D0501_05660</name>
</gene>